<dbReference type="GO" id="GO:0008483">
    <property type="term" value="F:transaminase activity"/>
    <property type="evidence" value="ECO:0007669"/>
    <property type="project" value="UniProtKB-KW"/>
</dbReference>
<evidence type="ECO:0000256" key="1">
    <source>
        <dbReference type="ARBA" id="ARBA00007441"/>
    </source>
</evidence>
<dbReference type="SUPFAM" id="SSF53383">
    <property type="entry name" value="PLP-dependent transferases"/>
    <property type="match status" value="1"/>
</dbReference>
<keyword evidence="4" id="KW-0812">Transmembrane</keyword>
<evidence type="ECO:0000259" key="5">
    <source>
        <dbReference type="Pfam" id="PF00155"/>
    </source>
</evidence>
<reference evidence="7" key="2">
    <citation type="submission" date="2025-08" db="UniProtKB">
        <authorList>
            <consortium name="RefSeq"/>
        </authorList>
    </citation>
    <scope>IDENTIFICATION</scope>
</reference>
<dbReference type="CDD" id="cd00609">
    <property type="entry name" value="AAT_like"/>
    <property type="match status" value="1"/>
</dbReference>
<proteinExistence type="inferred from homology"/>
<keyword evidence="2" id="KW-0663">Pyridoxal phosphate</keyword>
<organism evidence="6 7">
    <name type="scientific">Solanum pennellii</name>
    <name type="common">Tomato</name>
    <name type="synonym">Lycopersicon pennellii</name>
    <dbReference type="NCBI Taxonomy" id="28526"/>
    <lineage>
        <taxon>Eukaryota</taxon>
        <taxon>Viridiplantae</taxon>
        <taxon>Streptophyta</taxon>
        <taxon>Embryophyta</taxon>
        <taxon>Tracheophyta</taxon>
        <taxon>Spermatophyta</taxon>
        <taxon>Magnoliopsida</taxon>
        <taxon>eudicotyledons</taxon>
        <taxon>Gunneridae</taxon>
        <taxon>Pentapetalae</taxon>
        <taxon>asterids</taxon>
        <taxon>lamiids</taxon>
        <taxon>Solanales</taxon>
        <taxon>Solanaceae</taxon>
        <taxon>Solanoideae</taxon>
        <taxon>Solaneae</taxon>
        <taxon>Solanum</taxon>
        <taxon>Solanum subgen. Lycopersicon</taxon>
    </lineage>
</organism>
<dbReference type="InterPro" id="IPR004838">
    <property type="entry name" value="NHTrfase_class1_PyrdxlP-BS"/>
</dbReference>
<dbReference type="RefSeq" id="XP_015084962.1">
    <property type="nucleotide sequence ID" value="XM_015229476.2"/>
</dbReference>
<feature type="transmembrane region" description="Helical" evidence="4">
    <location>
        <begin position="50"/>
        <end position="69"/>
    </location>
</feature>
<evidence type="ECO:0000256" key="3">
    <source>
        <dbReference type="SAM" id="MobiDB-lite"/>
    </source>
</evidence>
<keyword evidence="7" id="KW-0808">Transferase</keyword>
<feature type="region of interest" description="Disordered" evidence="3">
    <location>
        <begin position="1"/>
        <end position="29"/>
    </location>
</feature>
<feature type="compositionally biased region" description="Low complexity" evidence="3">
    <location>
        <begin position="9"/>
        <end position="20"/>
    </location>
</feature>
<gene>
    <name evidence="7" type="primary">LOC107028421</name>
</gene>
<sequence length="574" mass="63117">MTRSRNRSPTRTTTTTTISTGGAGGRDGGGATTAMRVIVPLQGVVQGRGGLFLGSVIPCALFYFWQLYLKRNRSSGGDNNGESTEPARSPSSTHLPEVSSGSGLQRVHSRLLLSPKGTTGQSQVSARANSIISKQVDSSPYYVGLKRASEDPYAESSNPDGVIQLGLAENKLSLDLVQEWLAENVSRWMMTQDSSITGIATYQPFDGLLELKVICLLKMEGNFGLFEISVGYLCHQAVGEFMSQALERSVSFSPSQMVLTGGATPALEILSFCLADPGNAFLVPSPYYPDLDRDVKWRTGVEIIPVPCRSADNFNLSIDALDRAFNQAKKRGLKVRGIIISNPSNPVGNIFSRETLYNLLDFTTEKNIHVISNEILAGSTYGNEEFVSMAEIIDSEDFDRSRVHIVYGLSKDLSLPGFRVGVIYSCNENVLAAAKKLTRFSSISAPTQHLIIQMLSDAKFVQQFIKKNRERLRRMSSLFVSGLKQLGIECTRSSGGFYCWADMSRLIRSYNEKGEIELWDNLLNVAKINATPGSSCHCVEPGWFRLCFSTLSEKDISAVMQRIQKVLELRKSLS</sequence>
<keyword evidence="7" id="KW-0032">Aminotransferase</keyword>
<dbReference type="InterPro" id="IPR004839">
    <property type="entry name" value="Aminotransferase_I/II_large"/>
</dbReference>
<comment type="similarity">
    <text evidence="1">Belongs to the class-I pyridoxal-phosphate-dependent aminotransferase family.</text>
</comment>
<reference evidence="6" key="1">
    <citation type="journal article" date="2014" name="Nat. Genet.">
        <title>The genome of the stress-tolerant wild tomato species Solanum pennellii.</title>
        <authorList>
            <person name="Bolger A."/>
            <person name="Scossa F."/>
            <person name="Bolger M.E."/>
            <person name="Lanz C."/>
            <person name="Maumus F."/>
            <person name="Tohge T."/>
            <person name="Quesneville H."/>
            <person name="Alseekh S."/>
            <person name="Sorensen I."/>
            <person name="Lichtenstein G."/>
            <person name="Fich E.A."/>
            <person name="Conte M."/>
            <person name="Keller H."/>
            <person name="Schneeberger K."/>
            <person name="Schwacke R."/>
            <person name="Ofner I."/>
            <person name="Vrebalov J."/>
            <person name="Xu Y."/>
            <person name="Osorio S."/>
            <person name="Aflitos S.A."/>
            <person name="Schijlen E."/>
            <person name="Jimenez-Gomez J.M."/>
            <person name="Ryngajllo M."/>
            <person name="Kimura S."/>
            <person name="Kumar R."/>
            <person name="Koenig D."/>
            <person name="Headland L.R."/>
            <person name="Maloof J.N."/>
            <person name="Sinha N."/>
            <person name="van Ham R.C."/>
            <person name="Lankhorst R.K."/>
            <person name="Mao L."/>
            <person name="Vogel A."/>
            <person name="Arsova B."/>
            <person name="Panstruga R."/>
            <person name="Fei Z."/>
            <person name="Rose J.K."/>
            <person name="Zamir D."/>
            <person name="Carrari F."/>
            <person name="Giovannoni J.J."/>
            <person name="Weigel D."/>
            <person name="Usadel B."/>
            <person name="Fernie A.R."/>
        </authorList>
    </citation>
    <scope>NUCLEOTIDE SEQUENCE [LARGE SCALE GENOMIC DNA]</scope>
    <source>
        <strain evidence="6">cv. LA0716</strain>
    </source>
</reference>
<keyword evidence="4" id="KW-0472">Membrane</keyword>
<dbReference type="PROSITE" id="PS00105">
    <property type="entry name" value="AA_TRANSFER_CLASS_1"/>
    <property type="match status" value="1"/>
</dbReference>
<dbReference type="InterPro" id="IPR015422">
    <property type="entry name" value="PyrdxlP-dep_Trfase_small"/>
</dbReference>
<dbReference type="Pfam" id="PF00155">
    <property type="entry name" value="Aminotran_1_2"/>
    <property type="match status" value="1"/>
</dbReference>
<dbReference type="Gene3D" id="3.40.640.10">
    <property type="entry name" value="Type I PLP-dependent aspartate aminotransferase-like (Major domain)"/>
    <property type="match status" value="1"/>
</dbReference>
<dbReference type="GeneID" id="107028421"/>
<dbReference type="InterPro" id="IPR050478">
    <property type="entry name" value="Ethylene_sulfur-biosynth"/>
</dbReference>
<evidence type="ECO:0000256" key="2">
    <source>
        <dbReference type="ARBA" id="ARBA00022898"/>
    </source>
</evidence>
<accession>A0ABM1HFV4</accession>
<protein>
    <submittedName>
        <fullName evidence="7">Probable aminotransferase ACS10 isoform X1</fullName>
    </submittedName>
</protein>
<keyword evidence="6" id="KW-1185">Reference proteome</keyword>
<dbReference type="Proteomes" id="UP000694930">
    <property type="component" value="Chromosome 8"/>
</dbReference>
<dbReference type="InterPro" id="IPR015424">
    <property type="entry name" value="PyrdxlP-dep_Trfase"/>
</dbReference>
<dbReference type="Gene3D" id="3.90.1150.10">
    <property type="entry name" value="Aspartate Aminotransferase, domain 1"/>
    <property type="match status" value="2"/>
</dbReference>
<keyword evidence="4" id="KW-1133">Transmembrane helix</keyword>
<dbReference type="PANTHER" id="PTHR43795">
    <property type="entry name" value="BIFUNCTIONAL ASPARTATE AMINOTRANSFERASE AND GLUTAMATE/ASPARTATE-PREPHENATE AMINOTRANSFERASE-RELATED"/>
    <property type="match status" value="1"/>
</dbReference>
<dbReference type="InterPro" id="IPR015421">
    <property type="entry name" value="PyrdxlP-dep_Trfase_major"/>
</dbReference>
<dbReference type="PRINTS" id="PR00753">
    <property type="entry name" value="ACCSYNTHASE"/>
</dbReference>
<feature type="region of interest" description="Disordered" evidence="3">
    <location>
        <begin position="75"/>
        <end position="103"/>
    </location>
</feature>
<feature type="compositionally biased region" description="Polar residues" evidence="3">
    <location>
        <begin position="89"/>
        <end position="103"/>
    </location>
</feature>
<evidence type="ECO:0000313" key="6">
    <source>
        <dbReference type="Proteomes" id="UP000694930"/>
    </source>
</evidence>
<evidence type="ECO:0000256" key="4">
    <source>
        <dbReference type="SAM" id="Phobius"/>
    </source>
</evidence>
<dbReference type="PANTHER" id="PTHR43795:SF85">
    <property type="entry name" value="AMINOTRANSFERASE ACS10-RELATED"/>
    <property type="match status" value="1"/>
</dbReference>
<name>A0ABM1HFV4_SOLPN</name>
<feature type="domain" description="Aminotransferase class I/classII large" evidence="5">
    <location>
        <begin position="164"/>
        <end position="563"/>
    </location>
</feature>
<evidence type="ECO:0000313" key="7">
    <source>
        <dbReference type="RefSeq" id="XP_015084962.1"/>
    </source>
</evidence>